<reference evidence="3 4" key="1">
    <citation type="journal article" date="2018" name="Aquat. Microb. Ecol.">
        <title>Gammaproteobacterial methanotrophs dominate.</title>
        <authorList>
            <person name="Rissanen A.J."/>
            <person name="Saarenheimo J."/>
            <person name="Tiirola M."/>
            <person name="Peura S."/>
            <person name="Aalto S.L."/>
            <person name="Karvinen A."/>
            <person name="Nykanen H."/>
        </authorList>
    </citation>
    <scope>NUCLEOTIDE SEQUENCE [LARGE SCALE GENOMIC DNA]</scope>
    <source>
        <strain evidence="3">AMbin10</strain>
    </source>
</reference>
<dbReference type="SUPFAM" id="SSF52200">
    <property type="entry name" value="Toll/Interleukin receptor TIR domain"/>
    <property type="match status" value="1"/>
</dbReference>
<dbReference type="Gene3D" id="3.40.50.10140">
    <property type="entry name" value="Toll/interleukin-1 receptor homology (TIR) domain"/>
    <property type="match status" value="1"/>
</dbReference>
<dbReference type="Pfam" id="PF13676">
    <property type="entry name" value="TIR_2"/>
    <property type="match status" value="1"/>
</dbReference>
<organism evidence="3 4">
    <name type="scientific">Candidatus Methylumidiphilus alinenensis</name>
    <dbReference type="NCBI Taxonomy" id="2202197"/>
    <lineage>
        <taxon>Bacteria</taxon>
        <taxon>Pseudomonadati</taxon>
        <taxon>Pseudomonadota</taxon>
        <taxon>Gammaproteobacteria</taxon>
        <taxon>Methylococcales</taxon>
        <taxon>Candidatus Methylumidiphilus</taxon>
    </lineage>
</organism>
<sequence length="360" mass="41853">MHIFISYKRTLRSNEARYLDRELRSRGFKTFFDQDDIPHHDTWMSKVEKEIDKANLFITLLDRNENHSGGFFDSEQELIWKKIRNYRAKMVVINFSKEEIPNDYKTNNIIIAKEGQEWSQKAIAAAIDYRNSETKRFVTIFMGTAITIIVCAWLIFTEWHDVSILWTNVHNKIETNNDLQTCKLLEGRWELGEEDKYIFWHHETDKLKSIATATHVAWDPHCIEEPNKVILTGIDVTEHTITLNGVIIGKSSNATRIDVFFKDGKPITRQIGSMNPNSLKIELENEITSQFGGGKKRFIIFNTELSWKDISNSLSMYKTYTTENKGYPRDCPIANWSNSHPLKLIGKCQKYTKTLTKSTG</sequence>
<feature type="transmembrane region" description="Helical" evidence="1">
    <location>
        <begin position="137"/>
        <end position="156"/>
    </location>
</feature>
<evidence type="ECO:0000313" key="4">
    <source>
        <dbReference type="Proteomes" id="UP000249396"/>
    </source>
</evidence>
<keyword evidence="1" id="KW-1133">Transmembrane helix</keyword>
<dbReference type="InterPro" id="IPR035897">
    <property type="entry name" value="Toll_tir_struct_dom_sf"/>
</dbReference>
<evidence type="ECO:0000259" key="2">
    <source>
        <dbReference type="PROSITE" id="PS50104"/>
    </source>
</evidence>
<dbReference type="AlphaFoldDB" id="A0A2W4RN85"/>
<protein>
    <recommendedName>
        <fullName evidence="2">TIR domain-containing protein</fullName>
    </recommendedName>
</protein>
<dbReference type="PROSITE" id="PS50104">
    <property type="entry name" value="TIR"/>
    <property type="match status" value="1"/>
</dbReference>
<keyword evidence="1" id="KW-0812">Transmembrane</keyword>
<keyword evidence="1" id="KW-0472">Membrane</keyword>
<name>A0A2W4RN85_9GAMM</name>
<dbReference type="EMBL" id="QJPH01000195">
    <property type="protein sequence ID" value="PZN82999.1"/>
    <property type="molecule type" value="Genomic_DNA"/>
</dbReference>
<dbReference type="GO" id="GO:0007165">
    <property type="term" value="P:signal transduction"/>
    <property type="evidence" value="ECO:0007669"/>
    <property type="project" value="InterPro"/>
</dbReference>
<evidence type="ECO:0000313" key="3">
    <source>
        <dbReference type="EMBL" id="PZN82999.1"/>
    </source>
</evidence>
<dbReference type="InterPro" id="IPR000157">
    <property type="entry name" value="TIR_dom"/>
</dbReference>
<comment type="caution">
    <text evidence="3">The sequence shown here is derived from an EMBL/GenBank/DDBJ whole genome shotgun (WGS) entry which is preliminary data.</text>
</comment>
<feature type="domain" description="TIR" evidence="2">
    <location>
        <begin position="1"/>
        <end position="127"/>
    </location>
</feature>
<evidence type="ECO:0000256" key="1">
    <source>
        <dbReference type="SAM" id="Phobius"/>
    </source>
</evidence>
<proteinExistence type="predicted"/>
<accession>A0A2W4RN85</accession>
<gene>
    <name evidence="3" type="ORF">DM484_05475</name>
</gene>
<dbReference type="Proteomes" id="UP000249396">
    <property type="component" value="Unassembled WGS sequence"/>
</dbReference>